<dbReference type="KEGG" id="rgi:RGI145_18665"/>
<dbReference type="EMBL" id="CP015583">
    <property type="protein sequence ID" value="APT58830.1"/>
    <property type="molecule type" value="Genomic_DNA"/>
</dbReference>
<dbReference type="STRING" id="257708.RGI145_18665"/>
<evidence type="ECO:0000313" key="3">
    <source>
        <dbReference type="Proteomes" id="UP000185494"/>
    </source>
</evidence>
<accession>A0A1L7AJF7</accession>
<dbReference type="Pfam" id="PF03690">
    <property type="entry name" value="MYG1_exonuc"/>
    <property type="match status" value="1"/>
</dbReference>
<proteinExistence type="inferred from homology"/>
<gene>
    <name evidence="2" type="ORF">RGI145_18665</name>
</gene>
<dbReference type="Proteomes" id="UP000185494">
    <property type="component" value="Chromosome 1"/>
</dbReference>
<sequence length="315" mass="34176">MSEPRLPLLVTHNGSFHCDEAFAYVALRLALGLHAPGRDHVLLRTRDANRIAEGDVVWDVGLLYDTATQRFDHHQRGAPMRPDGTPFSSAGLVWQTHGEAAVRALLRPEDSGFAPTIAADLDASMVRFIDEVDNGVATSRGSMDLASLVGDCNPAWDAPGAEDQGAEDAAFLEAVALVEAVLRRRVEAQRARLAADAQVVAAHAASADRRILELDRRMPWKSAVFQHDLPVLYGIYPVNNGNWMVDTMPPEPKSFAQRLPLPEAWAGLQDKDLAEASGVPDAVFVHLRRFIGAARSRAGALAMARRAVTLGMPDV</sequence>
<dbReference type="RefSeq" id="WP_075799581.1">
    <property type="nucleotide sequence ID" value="NZ_CP015583.1"/>
</dbReference>
<reference evidence="2 3" key="1">
    <citation type="submission" date="2016-05" db="EMBL/GenBank/DDBJ databases">
        <title>Complete Genome and Methylome Analysis of Psychrotrophic Bacterial Isolates from Antarctic Lake Untersee.</title>
        <authorList>
            <person name="Fomenkov A."/>
            <person name="Akimov V.N."/>
            <person name="Vasilyeva L.V."/>
            <person name="Andersen D."/>
            <person name="Vincze T."/>
            <person name="Roberts R.J."/>
        </authorList>
    </citation>
    <scope>NUCLEOTIDE SEQUENCE [LARGE SCALE GENOMIC DNA]</scope>
    <source>
        <strain evidence="2 3">U14-5</strain>
    </source>
</reference>
<organism evidence="2 3">
    <name type="scientific">Roseomonas gilardii</name>
    <dbReference type="NCBI Taxonomy" id="257708"/>
    <lineage>
        <taxon>Bacteria</taxon>
        <taxon>Pseudomonadati</taxon>
        <taxon>Pseudomonadota</taxon>
        <taxon>Alphaproteobacteria</taxon>
        <taxon>Acetobacterales</taxon>
        <taxon>Roseomonadaceae</taxon>
        <taxon>Roseomonas</taxon>
    </lineage>
</organism>
<dbReference type="AlphaFoldDB" id="A0A1L7AJF7"/>
<protein>
    <recommendedName>
        <fullName evidence="4">Metal-dependent hydrolase</fullName>
    </recommendedName>
</protein>
<dbReference type="PANTHER" id="PTHR11215">
    <property type="entry name" value="METAL DEPENDENT HYDROLASE - RELATED"/>
    <property type="match status" value="1"/>
</dbReference>
<dbReference type="GO" id="GO:0005737">
    <property type="term" value="C:cytoplasm"/>
    <property type="evidence" value="ECO:0007669"/>
    <property type="project" value="TreeGrafter"/>
</dbReference>
<evidence type="ECO:0008006" key="4">
    <source>
        <dbReference type="Google" id="ProtNLM"/>
    </source>
</evidence>
<evidence type="ECO:0000313" key="2">
    <source>
        <dbReference type="EMBL" id="APT58830.1"/>
    </source>
</evidence>
<dbReference type="PANTHER" id="PTHR11215:SF1">
    <property type="entry name" value="MYG1 EXONUCLEASE"/>
    <property type="match status" value="1"/>
</dbReference>
<dbReference type="eggNOG" id="COG4286">
    <property type="taxonomic scope" value="Bacteria"/>
</dbReference>
<evidence type="ECO:0000256" key="1">
    <source>
        <dbReference type="ARBA" id="ARBA00010105"/>
    </source>
</evidence>
<name>A0A1L7AJF7_9PROT</name>
<dbReference type="InterPro" id="IPR003226">
    <property type="entry name" value="MYG1_exonuclease"/>
</dbReference>
<comment type="similarity">
    <text evidence="1">Belongs to the MYG1 family.</text>
</comment>